<evidence type="ECO:0000256" key="1">
    <source>
        <dbReference type="SAM" id="MobiDB-lite"/>
    </source>
</evidence>
<name>A0ABN8YLC7_RANTA</name>
<feature type="region of interest" description="Disordered" evidence="1">
    <location>
        <begin position="24"/>
        <end position="43"/>
    </location>
</feature>
<protein>
    <submittedName>
        <fullName evidence="2">Uncharacterized protein</fullName>
    </submittedName>
</protein>
<feature type="compositionally biased region" description="Gly residues" evidence="1">
    <location>
        <begin position="30"/>
        <end position="39"/>
    </location>
</feature>
<proteinExistence type="predicted"/>
<gene>
    <name evidence="2" type="ORF">MRATA1EN1_LOCUS11281</name>
</gene>
<sequence length="105" mass="10664">MRDGCPIQPLGVRSSSLVGQSRTVEAAGKRGAGGIGGANKGERTGTAAAVAPAGHYRSAGLHTVRAGGQRSHIKALCPGTRSVAHLTLTFREQASCALEKDEAEA</sequence>
<keyword evidence="3" id="KW-1185">Reference proteome</keyword>
<evidence type="ECO:0000313" key="3">
    <source>
        <dbReference type="Proteomes" id="UP001176941"/>
    </source>
</evidence>
<reference evidence="2" key="1">
    <citation type="submission" date="2023-04" db="EMBL/GenBank/DDBJ databases">
        <authorList>
            <consortium name="ELIXIR-Norway"/>
        </authorList>
    </citation>
    <scope>NUCLEOTIDE SEQUENCE [LARGE SCALE GENOMIC DNA]</scope>
</reference>
<organism evidence="2 3">
    <name type="scientific">Rangifer tarandus platyrhynchus</name>
    <name type="common">Svalbard reindeer</name>
    <dbReference type="NCBI Taxonomy" id="3082113"/>
    <lineage>
        <taxon>Eukaryota</taxon>
        <taxon>Metazoa</taxon>
        <taxon>Chordata</taxon>
        <taxon>Craniata</taxon>
        <taxon>Vertebrata</taxon>
        <taxon>Euteleostomi</taxon>
        <taxon>Mammalia</taxon>
        <taxon>Eutheria</taxon>
        <taxon>Laurasiatheria</taxon>
        <taxon>Artiodactyla</taxon>
        <taxon>Ruminantia</taxon>
        <taxon>Pecora</taxon>
        <taxon>Cervidae</taxon>
        <taxon>Odocoileinae</taxon>
        <taxon>Rangifer</taxon>
    </lineage>
</organism>
<accession>A0ABN8YLC7</accession>
<dbReference type="EMBL" id="OX459956">
    <property type="protein sequence ID" value="CAI9162319.1"/>
    <property type="molecule type" value="Genomic_DNA"/>
</dbReference>
<dbReference type="Proteomes" id="UP001176941">
    <property type="component" value="Chromosome 20"/>
</dbReference>
<evidence type="ECO:0000313" key="2">
    <source>
        <dbReference type="EMBL" id="CAI9162319.1"/>
    </source>
</evidence>